<protein>
    <submittedName>
        <fullName evidence="1">Uncharacterized protein</fullName>
    </submittedName>
</protein>
<evidence type="ECO:0000313" key="2">
    <source>
        <dbReference type="Proteomes" id="UP001163603"/>
    </source>
</evidence>
<keyword evidence="2" id="KW-1185">Reference proteome</keyword>
<dbReference type="Proteomes" id="UP001163603">
    <property type="component" value="Chromosome 7"/>
</dbReference>
<accession>A0ACC0YF55</accession>
<proteinExistence type="predicted"/>
<gene>
    <name evidence="1" type="ORF">Pint_24819</name>
</gene>
<comment type="caution">
    <text evidence="1">The sequence shown here is derived from an EMBL/GenBank/DDBJ whole genome shotgun (WGS) entry which is preliminary data.</text>
</comment>
<name>A0ACC0YF55_9ROSI</name>
<reference evidence="2" key="1">
    <citation type="journal article" date="2023" name="G3 (Bethesda)">
        <title>Genome assembly and association tests identify interacting loci associated with vigor, precocity, and sex in interspecific pistachio rootstocks.</title>
        <authorList>
            <person name="Palmer W."/>
            <person name="Jacygrad E."/>
            <person name="Sagayaradj S."/>
            <person name="Cavanaugh K."/>
            <person name="Han R."/>
            <person name="Bertier L."/>
            <person name="Beede B."/>
            <person name="Kafkas S."/>
            <person name="Golino D."/>
            <person name="Preece J."/>
            <person name="Michelmore R."/>
        </authorList>
    </citation>
    <scope>NUCLEOTIDE SEQUENCE [LARGE SCALE GENOMIC DNA]</scope>
</reference>
<sequence length="287" mass="31803">MNKQKNHSHAHSRTTFFPINTPANSKGMAGGNHPKSSSNKGPSASTSNTSSHRKSRWESPKQPPSDRKSNPSPKPPTPVQSKPLPDPAHAPFTPPGPPFPFSDPPPPPAYGFHMLDRRTIILADGSVRSYFALPPDYDFTPRHVDPSHRFLRNDLGNRFPPQLSPEVGGFRDNREFWNKPIGGPDGVGPMKRKYGDDLQYVNPSGEGLAGTSGPFEEELRPSKFMRNGVGGGQSVVKHKYFEVDENALNKAFLHFVKAINENVAQRKSYLENGKQGRLQCIACRRFD</sequence>
<dbReference type="EMBL" id="CM047742">
    <property type="protein sequence ID" value="KAJ0034497.1"/>
    <property type="molecule type" value="Genomic_DNA"/>
</dbReference>
<organism evidence="1 2">
    <name type="scientific">Pistacia integerrima</name>
    <dbReference type="NCBI Taxonomy" id="434235"/>
    <lineage>
        <taxon>Eukaryota</taxon>
        <taxon>Viridiplantae</taxon>
        <taxon>Streptophyta</taxon>
        <taxon>Embryophyta</taxon>
        <taxon>Tracheophyta</taxon>
        <taxon>Spermatophyta</taxon>
        <taxon>Magnoliopsida</taxon>
        <taxon>eudicotyledons</taxon>
        <taxon>Gunneridae</taxon>
        <taxon>Pentapetalae</taxon>
        <taxon>rosids</taxon>
        <taxon>malvids</taxon>
        <taxon>Sapindales</taxon>
        <taxon>Anacardiaceae</taxon>
        <taxon>Pistacia</taxon>
    </lineage>
</organism>
<evidence type="ECO:0000313" key="1">
    <source>
        <dbReference type="EMBL" id="KAJ0034497.1"/>
    </source>
</evidence>